<organism evidence="1 2">
    <name type="scientific">Choanephora cucurbitarum</name>
    <dbReference type="NCBI Taxonomy" id="101091"/>
    <lineage>
        <taxon>Eukaryota</taxon>
        <taxon>Fungi</taxon>
        <taxon>Fungi incertae sedis</taxon>
        <taxon>Mucoromycota</taxon>
        <taxon>Mucoromycotina</taxon>
        <taxon>Mucoromycetes</taxon>
        <taxon>Mucorales</taxon>
        <taxon>Mucorineae</taxon>
        <taxon>Choanephoraceae</taxon>
        <taxon>Choanephoroideae</taxon>
        <taxon>Choanephora</taxon>
    </lineage>
</organism>
<dbReference type="AlphaFoldDB" id="A0A1C7MWH7"/>
<dbReference type="InParanoid" id="A0A1C7MWH7"/>
<sequence>MIQVAIFPRKPYDLSSFLRPLIAEVNQLYSRGLIIKKGDEVKYDGSVAIFGFTGEIPGIAQLINFVEHTGTYGYKICLAVADLHTEHVRHGQYFSTEAAERTMESLLQGDEDPGIGGIPQLIGSLETFLGVYSFFGDELHMLGHGINRWIDDSKPTTPTVFDFSFDHKKHFFRAVEWQHVLLHVAPTIIAPYLKQNVATDALMDLVNACSISLQRSISPSELTYMESAFGRWGDFLRREIRAN</sequence>
<reference evidence="1 2" key="1">
    <citation type="submission" date="2016-03" db="EMBL/GenBank/DDBJ databases">
        <title>Choanephora cucurbitarum.</title>
        <authorList>
            <person name="Min B."/>
            <person name="Park H."/>
            <person name="Park J.-H."/>
            <person name="Shin H.-D."/>
            <person name="Choi I.-G."/>
        </authorList>
    </citation>
    <scope>NUCLEOTIDE SEQUENCE [LARGE SCALE GENOMIC DNA]</scope>
    <source>
        <strain evidence="1 2">KUS-F28377</strain>
    </source>
</reference>
<keyword evidence="2" id="KW-1185">Reference proteome</keyword>
<evidence type="ECO:0000313" key="1">
    <source>
        <dbReference type="EMBL" id="OBZ80806.1"/>
    </source>
</evidence>
<evidence type="ECO:0000313" key="2">
    <source>
        <dbReference type="Proteomes" id="UP000093000"/>
    </source>
</evidence>
<dbReference type="EMBL" id="LUGH01001713">
    <property type="protein sequence ID" value="OBZ80806.1"/>
    <property type="molecule type" value="Genomic_DNA"/>
</dbReference>
<comment type="caution">
    <text evidence="1">The sequence shown here is derived from an EMBL/GenBank/DDBJ whole genome shotgun (WGS) entry which is preliminary data.</text>
</comment>
<dbReference type="OrthoDB" id="2289822at2759"/>
<protein>
    <submittedName>
        <fullName evidence="1">Uncharacterized protein</fullName>
    </submittedName>
</protein>
<proteinExistence type="predicted"/>
<accession>A0A1C7MWH7</accession>
<name>A0A1C7MWH7_9FUNG</name>
<dbReference type="Proteomes" id="UP000093000">
    <property type="component" value="Unassembled WGS sequence"/>
</dbReference>
<dbReference type="STRING" id="101091.A0A1C7MWH7"/>
<gene>
    <name evidence="1" type="ORF">A0J61_11145</name>
</gene>